<feature type="region of interest" description="Disordered" evidence="1">
    <location>
        <begin position="22"/>
        <end position="115"/>
    </location>
</feature>
<protein>
    <submittedName>
        <fullName evidence="2">Uncharacterized protein</fullName>
    </submittedName>
</protein>
<organism evidence="2 3">
    <name type="scientific">Peronospora destructor</name>
    <dbReference type="NCBI Taxonomy" id="86335"/>
    <lineage>
        <taxon>Eukaryota</taxon>
        <taxon>Sar</taxon>
        <taxon>Stramenopiles</taxon>
        <taxon>Oomycota</taxon>
        <taxon>Peronosporomycetes</taxon>
        <taxon>Peronosporales</taxon>
        <taxon>Peronosporaceae</taxon>
        <taxon>Peronospora</taxon>
    </lineage>
</organism>
<accession>A0AAV0TEH6</accession>
<gene>
    <name evidence="2" type="ORF">PDE001_LOCUS2169</name>
</gene>
<comment type="caution">
    <text evidence="2">The sequence shown here is derived from an EMBL/GenBank/DDBJ whole genome shotgun (WGS) entry which is preliminary data.</text>
</comment>
<evidence type="ECO:0000313" key="3">
    <source>
        <dbReference type="Proteomes" id="UP001162029"/>
    </source>
</evidence>
<feature type="compositionally biased region" description="Acidic residues" evidence="1">
    <location>
        <begin position="59"/>
        <end position="70"/>
    </location>
</feature>
<dbReference type="Proteomes" id="UP001162029">
    <property type="component" value="Unassembled WGS sequence"/>
</dbReference>
<reference evidence="2" key="1">
    <citation type="submission" date="2022-12" db="EMBL/GenBank/DDBJ databases">
        <authorList>
            <person name="Webb A."/>
        </authorList>
    </citation>
    <scope>NUCLEOTIDE SEQUENCE</scope>
    <source>
        <strain evidence="2">Pd1</strain>
    </source>
</reference>
<sequence>MGNTLSTSGACRVVLGNALTTSGTATNTTQSVPSSSMVKQPTGKPYSLSDSTVSLSLDGDNDGDNDDDDLMQQTAGRRRRRESTGSFVSDNSTMDAMGSCCNNDSKHRKSLTTGASTSLSLVSSVLLK</sequence>
<evidence type="ECO:0000256" key="1">
    <source>
        <dbReference type="SAM" id="MobiDB-lite"/>
    </source>
</evidence>
<name>A0AAV0TEH6_9STRA</name>
<keyword evidence="3" id="KW-1185">Reference proteome</keyword>
<proteinExistence type="predicted"/>
<feature type="compositionally biased region" description="Polar residues" evidence="1">
    <location>
        <begin position="84"/>
        <end position="94"/>
    </location>
</feature>
<dbReference type="AlphaFoldDB" id="A0AAV0TEH6"/>
<feature type="compositionally biased region" description="Low complexity" evidence="1">
    <location>
        <begin position="47"/>
        <end position="58"/>
    </location>
</feature>
<evidence type="ECO:0000313" key="2">
    <source>
        <dbReference type="EMBL" id="CAI5720086.1"/>
    </source>
</evidence>
<feature type="compositionally biased region" description="Low complexity" evidence="1">
    <location>
        <begin position="22"/>
        <end position="31"/>
    </location>
</feature>
<dbReference type="EMBL" id="CANTFM010000365">
    <property type="protein sequence ID" value="CAI5720086.1"/>
    <property type="molecule type" value="Genomic_DNA"/>
</dbReference>